<feature type="transmembrane region" description="Helical" evidence="1">
    <location>
        <begin position="44"/>
        <end position="63"/>
    </location>
</feature>
<keyword evidence="1" id="KW-0812">Transmembrane</keyword>
<keyword evidence="1" id="KW-0472">Membrane</keyword>
<name>A0A9P6DFL8_PLEER</name>
<dbReference type="Proteomes" id="UP000807025">
    <property type="component" value="Unassembled WGS sequence"/>
</dbReference>
<accession>A0A9P6DFL8</accession>
<protein>
    <submittedName>
        <fullName evidence="2">Uncharacterized protein</fullName>
    </submittedName>
</protein>
<reference evidence="2" key="1">
    <citation type="submission" date="2020-11" db="EMBL/GenBank/DDBJ databases">
        <authorList>
            <consortium name="DOE Joint Genome Institute"/>
            <person name="Ahrendt S."/>
            <person name="Riley R."/>
            <person name="Andreopoulos W."/>
            <person name="Labutti K."/>
            <person name="Pangilinan J."/>
            <person name="Ruiz-Duenas F.J."/>
            <person name="Barrasa J.M."/>
            <person name="Sanchez-Garcia M."/>
            <person name="Camarero S."/>
            <person name="Miyauchi S."/>
            <person name="Serrano A."/>
            <person name="Linde D."/>
            <person name="Babiker R."/>
            <person name="Drula E."/>
            <person name="Ayuso-Fernandez I."/>
            <person name="Pacheco R."/>
            <person name="Padilla G."/>
            <person name="Ferreira P."/>
            <person name="Barriuso J."/>
            <person name="Kellner H."/>
            <person name="Castanera R."/>
            <person name="Alfaro M."/>
            <person name="Ramirez L."/>
            <person name="Pisabarro A.G."/>
            <person name="Kuo A."/>
            <person name="Tritt A."/>
            <person name="Lipzen A."/>
            <person name="He G."/>
            <person name="Yan M."/>
            <person name="Ng V."/>
            <person name="Cullen D."/>
            <person name="Martin F."/>
            <person name="Rosso M.-N."/>
            <person name="Henrissat B."/>
            <person name="Hibbett D."/>
            <person name="Martinez A.T."/>
            <person name="Grigoriev I.V."/>
        </authorList>
    </citation>
    <scope>NUCLEOTIDE SEQUENCE</scope>
    <source>
        <strain evidence="2">ATCC 90797</strain>
    </source>
</reference>
<keyword evidence="1" id="KW-1133">Transmembrane helix</keyword>
<gene>
    <name evidence="2" type="ORF">BDN71DRAFT_1448525</name>
</gene>
<sequence length="105" mass="11096">MPNALVSGDPASTERSSKRVSSLSFCTRCVERTYTVHVVLPRHGVQVAAVVAITIAVAIRPLAIHVVNRRPLGVDASFAVVRPRRGAPSSASRCSVTLADCTGED</sequence>
<comment type="caution">
    <text evidence="2">The sequence shown here is derived from an EMBL/GenBank/DDBJ whole genome shotgun (WGS) entry which is preliminary data.</text>
</comment>
<organism evidence="2 3">
    <name type="scientific">Pleurotus eryngii</name>
    <name type="common">Boletus of the steppes</name>
    <dbReference type="NCBI Taxonomy" id="5323"/>
    <lineage>
        <taxon>Eukaryota</taxon>
        <taxon>Fungi</taxon>
        <taxon>Dikarya</taxon>
        <taxon>Basidiomycota</taxon>
        <taxon>Agaricomycotina</taxon>
        <taxon>Agaricomycetes</taxon>
        <taxon>Agaricomycetidae</taxon>
        <taxon>Agaricales</taxon>
        <taxon>Pleurotineae</taxon>
        <taxon>Pleurotaceae</taxon>
        <taxon>Pleurotus</taxon>
    </lineage>
</organism>
<evidence type="ECO:0000256" key="1">
    <source>
        <dbReference type="SAM" id="Phobius"/>
    </source>
</evidence>
<proteinExistence type="predicted"/>
<keyword evidence="3" id="KW-1185">Reference proteome</keyword>
<dbReference type="AlphaFoldDB" id="A0A9P6DFL8"/>
<evidence type="ECO:0000313" key="3">
    <source>
        <dbReference type="Proteomes" id="UP000807025"/>
    </source>
</evidence>
<evidence type="ECO:0000313" key="2">
    <source>
        <dbReference type="EMBL" id="KAF9494738.1"/>
    </source>
</evidence>
<dbReference type="EMBL" id="MU154569">
    <property type="protein sequence ID" value="KAF9494738.1"/>
    <property type="molecule type" value="Genomic_DNA"/>
</dbReference>